<protein>
    <submittedName>
        <fullName evidence="1">Uncharacterized protein</fullName>
    </submittedName>
</protein>
<organism evidence="1 2">
    <name type="scientific">Verticillium longisporum</name>
    <name type="common">Verticillium dahliae var. longisporum</name>
    <dbReference type="NCBI Taxonomy" id="100787"/>
    <lineage>
        <taxon>Eukaryota</taxon>
        <taxon>Fungi</taxon>
        <taxon>Dikarya</taxon>
        <taxon>Ascomycota</taxon>
        <taxon>Pezizomycotina</taxon>
        <taxon>Sordariomycetes</taxon>
        <taxon>Hypocreomycetidae</taxon>
        <taxon>Glomerellales</taxon>
        <taxon>Plectosphaerellaceae</taxon>
        <taxon>Verticillium</taxon>
    </lineage>
</organism>
<dbReference type="InterPro" id="IPR001661">
    <property type="entry name" value="Glyco_hydro_37"/>
</dbReference>
<accession>A0A0G4NKK3</accession>
<gene>
    <name evidence="1" type="ORF">BN1723_001239</name>
</gene>
<dbReference type="EMBL" id="CVQI01036161">
    <property type="protein sequence ID" value="CRK46964.1"/>
    <property type="molecule type" value="Genomic_DNA"/>
</dbReference>
<name>A0A0G4NKK3_VERLO</name>
<dbReference type="Proteomes" id="UP000045706">
    <property type="component" value="Unassembled WGS sequence"/>
</dbReference>
<evidence type="ECO:0000313" key="1">
    <source>
        <dbReference type="EMBL" id="CRK46964.1"/>
    </source>
</evidence>
<proteinExistence type="predicted"/>
<dbReference type="GO" id="GO:0004555">
    <property type="term" value="F:alpha,alpha-trehalase activity"/>
    <property type="evidence" value="ECO:0007669"/>
    <property type="project" value="InterPro"/>
</dbReference>
<reference evidence="2" key="1">
    <citation type="submission" date="2015-05" db="EMBL/GenBank/DDBJ databases">
        <authorList>
            <person name="Fogelqvist Johan"/>
        </authorList>
    </citation>
    <scope>NUCLEOTIDE SEQUENCE [LARGE SCALE GENOMIC DNA]</scope>
</reference>
<dbReference type="Pfam" id="PF01204">
    <property type="entry name" value="Trehalase"/>
    <property type="match status" value="1"/>
</dbReference>
<dbReference type="AlphaFoldDB" id="A0A0G4NKK3"/>
<evidence type="ECO:0000313" key="2">
    <source>
        <dbReference type="Proteomes" id="UP000045706"/>
    </source>
</evidence>
<sequence length="100" mass="11030">MNDKPGLLAVAMEKVKDEKTGEKTLKGLPFVVPGGREYGNQGLDFKGVAKEGFGWVNASYVYGLQIVNAHMRRALGTLTPYDTFVKALEQMEEKHLAELS</sequence>
<dbReference type="GO" id="GO:0005991">
    <property type="term" value="P:trehalose metabolic process"/>
    <property type="evidence" value="ECO:0007669"/>
    <property type="project" value="InterPro"/>
</dbReference>